<evidence type="ECO:0000256" key="1">
    <source>
        <dbReference type="SAM" id="MobiDB-lite"/>
    </source>
</evidence>
<name>A0A0E9V8D0_ANGAN</name>
<reference evidence="2" key="2">
    <citation type="journal article" date="2015" name="Fish Shellfish Immunol.">
        <title>Early steps in the European eel (Anguilla anguilla)-Vibrio vulnificus interaction in the gills: Role of the RtxA13 toxin.</title>
        <authorList>
            <person name="Callol A."/>
            <person name="Pajuelo D."/>
            <person name="Ebbesson L."/>
            <person name="Teles M."/>
            <person name="MacKenzie S."/>
            <person name="Amaro C."/>
        </authorList>
    </citation>
    <scope>NUCLEOTIDE SEQUENCE</scope>
</reference>
<dbReference type="EMBL" id="GBXM01034213">
    <property type="protein sequence ID" value="JAH74364.1"/>
    <property type="molecule type" value="Transcribed_RNA"/>
</dbReference>
<sequence length="87" mass="10134">MRVVQSQAFLRSRHSYCFDSLSSTALPAQYIPQITVRSVYTRLQVLEQMLVQALLTHSFFSFHYSTSSTTFQPNSNHPFKCDLEKKR</sequence>
<dbReference type="AlphaFoldDB" id="A0A0E9V8D0"/>
<organism evidence="2">
    <name type="scientific">Anguilla anguilla</name>
    <name type="common">European freshwater eel</name>
    <name type="synonym">Muraena anguilla</name>
    <dbReference type="NCBI Taxonomy" id="7936"/>
    <lineage>
        <taxon>Eukaryota</taxon>
        <taxon>Metazoa</taxon>
        <taxon>Chordata</taxon>
        <taxon>Craniata</taxon>
        <taxon>Vertebrata</taxon>
        <taxon>Euteleostomi</taxon>
        <taxon>Actinopterygii</taxon>
        <taxon>Neopterygii</taxon>
        <taxon>Teleostei</taxon>
        <taxon>Anguilliformes</taxon>
        <taxon>Anguillidae</taxon>
        <taxon>Anguilla</taxon>
    </lineage>
</organism>
<accession>A0A0E9V8D0</accession>
<reference evidence="2" key="1">
    <citation type="submission" date="2014-11" db="EMBL/GenBank/DDBJ databases">
        <authorList>
            <person name="Amaro Gonzalez C."/>
        </authorList>
    </citation>
    <scope>NUCLEOTIDE SEQUENCE</scope>
</reference>
<protein>
    <submittedName>
        <fullName evidence="2">Uncharacterized protein</fullName>
    </submittedName>
</protein>
<feature type="region of interest" description="Disordered" evidence="1">
    <location>
        <begin position="68"/>
        <end position="87"/>
    </location>
</feature>
<evidence type="ECO:0000313" key="2">
    <source>
        <dbReference type="EMBL" id="JAH74364.1"/>
    </source>
</evidence>
<proteinExistence type="predicted"/>